<evidence type="ECO:0000313" key="2">
    <source>
        <dbReference type="EMBL" id="MBL0406712.1"/>
    </source>
</evidence>
<protein>
    <submittedName>
        <fullName evidence="2">DUF296 domain-containing protein</fullName>
    </submittedName>
</protein>
<keyword evidence="3" id="KW-1185">Reference proteome</keyword>
<evidence type="ECO:0000313" key="3">
    <source>
        <dbReference type="Proteomes" id="UP000605848"/>
    </source>
</evidence>
<dbReference type="RefSeq" id="WP_202063575.1">
    <property type="nucleotide sequence ID" value="NZ_JAEQMY010000048.1"/>
</dbReference>
<dbReference type="InterPro" id="IPR005175">
    <property type="entry name" value="PPC_dom"/>
</dbReference>
<reference evidence="2" key="1">
    <citation type="submission" date="2021-01" db="EMBL/GenBank/DDBJ databases">
        <title>Microvirga sp.</title>
        <authorList>
            <person name="Kim M.K."/>
        </authorList>
    </citation>
    <scope>NUCLEOTIDE SEQUENCE</scope>
    <source>
        <strain evidence="2">5420S-16</strain>
    </source>
</reference>
<dbReference type="AlphaFoldDB" id="A0A937D2A4"/>
<dbReference type="Pfam" id="PF03479">
    <property type="entry name" value="PCC"/>
    <property type="match status" value="1"/>
</dbReference>
<evidence type="ECO:0000259" key="1">
    <source>
        <dbReference type="PROSITE" id="PS51742"/>
    </source>
</evidence>
<sequence>MKRVVTTQLPRPRTLIHPGRFNPVRIQSLRSSKGRHVRLALLPGVSLFDGLVKPLAEMGITSASTTILGGYFEGVQYCVAPPDQQGQAVIAYSKPVPAGRTYMIFGNATLGTSMNGSPLVHCHAAIRTESGEVKGGHILTDTCIVSRDPVPVLVTSLDEFELRQAYDPETNIALLQPYKETTNG</sequence>
<accession>A0A937D2A4</accession>
<dbReference type="PROSITE" id="PS51742">
    <property type="entry name" value="PPC"/>
    <property type="match status" value="1"/>
</dbReference>
<feature type="domain" description="PPC" evidence="1">
    <location>
        <begin position="31"/>
        <end position="178"/>
    </location>
</feature>
<proteinExistence type="predicted"/>
<organism evidence="2 3">
    <name type="scientific">Microvirga aerilata</name>
    <dbReference type="NCBI Taxonomy" id="670292"/>
    <lineage>
        <taxon>Bacteria</taxon>
        <taxon>Pseudomonadati</taxon>
        <taxon>Pseudomonadota</taxon>
        <taxon>Alphaproteobacteria</taxon>
        <taxon>Hyphomicrobiales</taxon>
        <taxon>Methylobacteriaceae</taxon>
        <taxon>Microvirga</taxon>
    </lineage>
</organism>
<dbReference type="EMBL" id="JAEQMY010000048">
    <property type="protein sequence ID" value="MBL0406712.1"/>
    <property type="molecule type" value="Genomic_DNA"/>
</dbReference>
<dbReference type="Proteomes" id="UP000605848">
    <property type="component" value="Unassembled WGS sequence"/>
</dbReference>
<dbReference type="SUPFAM" id="SSF117856">
    <property type="entry name" value="AF0104/ALDC/Ptd012-like"/>
    <property type="match status" value="1"/>
</dbReference>
<name>A0A937D2A4_9HYPH</name>
<gene>
    <name evidence="2" type="ORF">JKG68_22440</name>
</gene>
<comment type="caution">
    <text evidence="2">The sequence shown here is derived from an EMBL/GenBank/DDBJ whole genome shotgun (WGS) entry which is preliminary data.</text>
</comment>
<dbReference type="Gene3D" id="3.30.1330.80">
    <property type="entry name" value="Hypothetical protein, similar to alpha- acetolactate decarboxylase, domain 2"/>
    <property type="match status" value="1"/>
</dbReference>